<dbReference type="Proteomes" id="UP000885621">
    <property type="component" value="Unassembled WGS sequence"/>
</dbReference>
<protein>
    <submittedName>
        <fullName evidence="7">LptF/LptG family permease</fullName>
    </submittedName>
</protein>
<evidence type="ECO:0000256" key="5">
    <source>
        <dbReference type="ARBA" id="ARBA00023136"/>
    </source>
</evidence>
<accession>A0A831YCY3</accession>
<evidence type="ECO:0000256" key="4">
    <source>
        <dbReference type="ARBA" id="ARBA00022989"/>
    </source>
</evidence>
<reference evidence="7" key="1">
    <citation type="journal article" date="2020" name="mSystems">
        <title>Genome- and Community-Level Interaction Insights into Carbon Utilization and Element Cycling Functions of Hydrothermarchaeota in Hydrothermal Sediment.</title>
        <authorList>
            <person name="Zhou Z."/>
            <person name="Liu Y."/>
            <person name="Xu W."/>
            <person name="Pan J."/>
            <person name="Luo Z.H."/>
            <person name="Li M."/>
        </authorList>
    </citation>
    <scope>NUCLEOTIDE SEQUENCE [LARGE SCALE GENOMIC DNA]</scope>
    <source>
        <strain evidence="7">SpSt-1257</strain>
    </source>
</reference>
<keyword evidence="4 6" id="KW-1133">Transmembrane helix</keyword>
<organism evidence="7">
    <name type="scientific">Sulfurihydrogenibium azorense</name>
    <dbReference type="NCBI Taxonomy" id="309806"/>
    <lineage>
        <taxon>Bacteria</taxon>
        <taxon>Pseudomonadati</taxon>
        <taxon>Aquificota</taxon>
        <taxon>Aquificia</taxon>
        <taxon>Aquificales</taxon>
        <taxon>Hydrogenothermaceae</taxon>
        <taxon>Sulfurihydrogenibium</taxon>
    </lineage>
</organism>
<dbReference type="Pfam" id="PF03739">
    <property type="entry name" value="LptF_LptG"/>
    <property type="match status" value="1"/>
</dbReference>
<keyword evidence="2" id="KW-1003">Cell membrane</keyword>
<dbReference type="GO" id="GO:0005886">
    <property type="term" value="C:plasma membrane"/>
    <property type="evidence" value="ECO:0007669"/>
    <property type="project" value="UniProtKB-SubCell"/>
</dbReference>
<sequence length="106" mass="12374">MKILHRYIFKNFVKRFFILIGIFSIVITSSQLLHLPNFAYGMNILDFLNLLILIDVSFLKYQILFGFFIAWLLVGIHIRESNEIYAIYSLGVSKKNLLKPVFVSTV</sequence>
<evidence type="ECO:0000256" key="1">
    <source>
        <dbReference type="ARBA" id="ARBA00004651"/>
    </source>
</evidence>
<proteinExistence type="predicted"/>
<comment type="subcellular location">
    <subcellularLocation>
        <location evidence="1">Cell membrane</location>
        <topology evidence="1">Multi-pass membrane protein</topology>
    </subcellularLocation>
</comment>
<dbReference type="EMBL" id="DSFC01000112">
    <property type="protein sequence ID" value="HEV09142.1"/>
    <property type="molecule type" value="Genomic_DNA"/>
</dbReference>
<evidence type="ECO:0000313" key="7">
    <source>
        <dbReference type="EMBL" id="HEV09142.1"/>
    </source>
</evidence>
<dbReference type="AlphaFoldDB" id="A0A831YCY3"/>
<gene>
    <name evidence="7" type="ORF">ENO34_01930</name>
</gene>
<evidence type="ECO:0000256" key="2">
    <source>
        <dbReference type="ARBA" id="ARBA00022475"/>
    </source>
</evidence>
<keyword evidence="5 6" id="KW-0472">Membrane</keyword>
<feature type="transmembrane region" description="Helical" evidence="6">
    <location>
        <begin position="47"/>
        <end position="74"/>
    </location>
</feature>
<evidence type="ECO:0000256" key="6">
    <source>
        <dbReference type="SAM" id="Phobius"/>
    </source>
</evidence>
<feature type="non-terminal residue" evidence="7">
    <location>
        <position position="106"/>
    </location>
</feature>
<comment type="caution">
    <text evidence="7">The sequence shown here is derived from an EMBL/GenBank/DDBJ whole genome shotgun (WGS) entry which is preliminary data.</text>
</comment>
<dbReference type="InterPro" id="IPR005495">
    <property type="entry name" value="LptG/LptF_permease"/>
</dbReference>
<keyword evidence="3 6" id="KW-0812">Transmembrane</keyword>
<feature type="transmembrane region" description="Helical" evidence="6">
    <location>
        <begin position="12"/>
        <end position="35"/>
    </location>
</feature>
<name>A0A831YCY3_9AQUI</name>
<evidence type="ECO:0000256" key="3">
    <source>
        <dbReference type="ARBA" id="ARBA00022692"/>
    </source>
</evidence>